<evidence type="ECO:0000313" key="8">
    <source>
        <dbReference type="Proteomes" id="UP000277766"/>
    </source>
</evidence>
<dbReference type="RefSeq" id="WP_126350896.1">
    <property type="nucleotide sequence ID" value="NZ_CP086380.1"/>
</dbReference>
<dbReference type="AlphaFoldDB" id="A0A431W5T7"/>
<evidence type="ECO:0000256" key="2">
    <source>
        <dbReference type="ARBA" id="ARBA00023015"/>
    </source>
</evidence>
<dbReference type="SUPFAM" id="SSF46689">
    <property type="entry name" value="Homeodomain-like"/>
    <property type="match status" value="1"/>
</dbReference>
<dbReference type="InterPro" id="IPR036271">
    <property type="entry name" value="Tet_transcr_reg_TetR-rel_C_sf"/>
</dbReference>
<dbReference type="PANTHER" id="PTHR30055">
    <property type="entry name" value="HTH-TYPE TRANSCRIPTIONAL REGULATOR RUTR"/>
    <property type="match status" value="1"/>
</dbReference>
<keyword evidence="1" id="KW-0678">Repressor</keyword>
<evidence type="ECO:0000256" key="4">
    <source>
        <dbReference type="ARBA" id="ARBA00023163"/>
    </source>
</evidence>
<accession>A0A431W5T7</accession>
<dbReference type="Gene3D" id="1.10.357.10">
    <property type="entry name" value="Tetracycline Repressor, domain 2"/>
    <property type="match status" value="1"/>
</dbReference>
<dbReference type="PROSITE" id="PS50977">
    <property type="entry name" value="HTH_TETR_2"/>
    <property type="match status" value="1"/>
</dbReference>
<dbReference type="Pfam" id="PF13977">
    <property type="entry name" value="TetR_C_6"/>
    <property type="match status" value="1"/>
</dbReference>
<name>A0A431W5T7_9DEIO</name>
<dbReference type="SUPFAM" id="SSF48498">
    <property type="entry name" value="Tetracyclin repressor-like, C-terminal domain"/>
    <property type="match status" value="1"/>
</dbReference>
<keyword evidence="4" id="KW-0804">Transcription</keyword>
<dbReference type="InterPro" id="IPR039538">
    <property type="entry name" value="BetI_C"/>
</dbReference>
<keyword evidence="3 5" id="KW-0238">DNA-binding</keyword>
<dbReference type="EMBL" id="RXPE01000001">
    <property type="protein sequence ID" value="RTR30868.1"/>
    <property type="molecule type" value="Genomic_DNA"/>
</dbReference>
<proteinExistence type="predicted"/>
<dbReference type="InterPro" id="IPR009057">
    <property type="entry name" value="Homeodomain-like_sf"/>
</dbReference>
<dbReference type="PANTHER" id="PTHR30055:SF234">
    <property type="entry name" value="HTH-TYPE TRANSCRIPTIONAL REGULATOR BETI"/>
    <property type="match status" value="1"/>
</dbReference>
<dbReference type="OrthoDB" id="9810250at2"/>
<dbReference type="InterPro" id="IPR050109">
    <property type="entry name" value="HTH-type_TetR-like_transc_reg"/>
</dbReference>
<sequence length="198" mass="22023">MARRVDPIQDRQRRTALAKAAYQAIYERGYHAVTLADIAAEAGVSRGTLMYHFGSKAGLLTAAMQRFTRTMTAATRRALRQAATPEAKLGAYVENQFYGVENTRRFYTVWLDFQSAASHDTALRNVQHEFLRQTHALDLELARLSGAAGADTRARQLRALVEGLSLRFVADSEPDLDAYRRECESGARALLGLRTGET</sequence>
<organism evidence="7 8">
    <name type="scientific">Deinococcus radiophilus</name>
    <dbReference type="NCBI Taxonomy" id="32062"/>
    <lineage>
        <taxon>Bacteria</taxon>
        <taxon>Thermotogati</taxon>
        <taxon>Deinococcota</taxon>
        <taxon>Deinococci</taxon>
        <taxon>Deinococcales</taxon>
        <taxon>Deinococcaceae</taxon>
        <taxon>Deinococcus</taxon>
    </lineage>
</organism>
<dbReference type="Proteomes" id="UP000277766">
    <property type="component" value="Unassembled WGS sequence"/>
</dbReference>
<dbReference type="GO" id="GO:0000976">
    <property type="term" value="F:transcription cis-regulatory region binding"/>
    <property type="evidence" value="ECO:0007669"/>
    <property type="project" value="TreeGrafter"/>
</dbReference>
<keyword evidence="2" id="KW-0805">Transcription regulation</keyword>
<gene>
    <name evidence="7" type="ORF">EJ104_01040</name>
</gene>
<feature type="DNA-binding region" description="H-T-H motif" evidence="5">
    <location>
        <begin position="34"/>
        <end position="53"/>
    </location>
</feature>
<evidence type="ECO:0000256" key="1">
    <source>
        <dbReference type="ARBA" id="ARBA00022491"/>
    </source>
</evidence>
<dbReference type="InterPro" id="IPR001647">
    <property type="entry name" value="HTH_TetR"/>
</dbReference>
<dbReference type="Pfam" id="PF00440">
    <property type="entry name" value="TetR_N"/>
    <property type="match status" value="1"/>
</dbReference>
<evidence type="ECO:0000259" key="6">
    <source>
        <dbReference type="PROSITE" id="PS50977"/>
    </source>
</evidence>
<evidence type="ECO:0000256" key="5">
    <source>
        <dbReference type="PROSITE-ProRule" id="PRU00335"/>
    </source>
</evidence>
<protein>
    <submittedName>
        <fullName evidence="7">TetR family transcriptional regulator</fullName>
    </submittedName>
</protein>
<dbReference type="GO" id="GO:0003700">
    <property type="term" value="F:DNA-binding transcription factor activity"/>
    <property type="evidence" value="ECO:0007669"/>
    <property type="project" value="TreeGrafter"/>
</dbReference>
<keyword evidence="8" id="KW-1185">Reference proteome</keyword>
<reference evidence="7 8" key="1">
    <citation type="submission" date="2018-12" db="EMBL/GenBank/DDBJ databases">
        <title>Deinococcus radiophilus ATCC 27603 genome sequencing and assembly.</title>
        <authorList>
            <person name="Maclea K.S."/>
            <person name="Maynard C.R."/>
        </authorList>
    </citation>
    <scope>NUCLEOTIDE SEQUENCE [LARGE SCALE GENOMIC DNA]</scope>
    <source>
        <strain evidence="7 8">ATCC 27603</strain>
    </source>
</reference>
<feature type="domain" description="HTH tetR-type" evidence="6">
    <location>
        <begin position="11"/>
        <end position="71"/>
    </location>
</feature>
<evidence type="ECO:0000256" key="3">
    <source>
        <dbReference type="ARBA" id="ARBA00023125"/>
    </source>
</evidence>
<evidence type="ECO:0000313" key="7">
    <source>
        <dbReference type="EMBL" id="RTR30868.1"/>
    </source>
</evidence>
<dbReference type="PRINTS" id="PR00455">
    <property type="entry name" value="HTHTETR"/>
</dbReference>
<comment type="caution">
    <text evidence="7">The sequence shown here is derived from an EMBL/GenBank/DDBJ whole genome shotgun (WGS) entry which is preliminary data.</text>
</comment>